<evidence type="ECO:0000256" key="7">
    <source>
        <dbReference type="ARBA" id="ARBA00023136"/>
    </source>
</evidence>
<dbReference type="InterPro" id="IPR018490">
    <property type="entry name" value="cNMP-bd_dom_sf"/>
</dbReference>
<keyword evidence="9 13" id="KW-0407">Ion channel</keyword>
<name>A0A072UBK3_MEDTR</name>
<accession>A0A072UBK3</accession>
<keyword evidence="5 10" id="KW-1133">Transmembrane helix</keyword>
<evidence type="ECO:0000256" key="8">
    <source>
        <dbReference type="ARBA" id="ARBA00023286"/>
    </source>
</evidence>
<feature type="transmembrane region" description="Helical" evidence="10">
    <location>
        <begin position="298"/>
        <end position="319"/>
    </location>
</feature>
<reference evidence="12 15" key="2">
    <citation type="journal article" date="2014" name="BMC Genomics">
        <title>An improved genome release (version Mt4.0) for the model legume Medicago truncatula.</title>
        <authorList>
            <person name="Tang H."/>
            <person name="Krishnakumar V."/>
            <person name="Bidwell S."/>
            <person name="Rosen B."/>
            <person name="Chan A."/>
            <person name="Zhou S."/>
            <person name="Gentzbittel L."/>
            <person name="Childs K.L."/>
            <person name="Yandell M."/>
            <person name="Gundlach H."/>
            <person name="Mayer K.F."/>
            <person name="Schwartz D.C."/>
            <person name="Town C.D."/>
        </authorList>
    </citation>
    <scope>GENOME REANNOTATION</scope>
    <source>
        <strain evidence="12">A17</strain>
        <strain evidence="14 15">cv. Jemalong A17</strain>
    </source>
</reference>
<feature type="transmembrane region" description="Helical" evidence="10">
    <location>
        <begin position="176"/>
        <end position="194"/>
    </location>
</feature>
<feature type="transmembrane region" description="Helical" evidence="10">
    <location>
        <begin position="137"/>
        <end position="156"/>
    </location>
</feature>
<evidence type="ECO:0000256" key="1">
    <source>
        <dbReference type="ARBA" id="ARBA00004141"/>
    </source>
</evidence>
<evidence type="ECO:0000256" key="3">
    <source>
        <dbReference type="ARBA" id="ARBA00022448"/>
    </source>
</evidence>
<dbReference type="InterPro" id="IPR005821">
    <property type="entry name" value="Ion_trans_dom"/>
</dbReference>
<evidence type="ECO:0000313" key="12">
    <source>
        <dbReference type="EMBL" id="KEH26841.1"/>
    </source>
</evidence>
<dbReference type="GO" id="GO:0016020">
    <property type="term" value="C:membrane"/>
    <property type="evidence" value="ECO:0007669"/>
    <property type="project" value="UniProtKB-SubCell"/>
</dbReference>
<evidence type="ECO:0000256" key="4">
    <source>
        <dbReference type="ARBA" id="ARBA00022692"/>
    </source>
</evidence>
<dbReference type="SUPFAM" id="SSF81324">
    <property type="entry name" value="Voltage-gated potassium channels"/>
    <property type="match status" value="1"/>
</dbReference>
<feature type="transmembrane region" description="Helical" evidence="10">
    <location>
        <begin position="226"/>
        <end position="246"/>
    </location>
</feature>
<keyword evidence="8" id="KW-1071">Ligand-gated ion channel</keyword>
<dbReference type="SUPFAM" id="SSF51206">
    <property type="entry name" value="cAMP-binding domain-like"/>
    <property type="match status" value="1"/>
</dbReference>
<dbReference type="InterPro" id="IPR000595">
    <property type="entry name" value="cNMP-bd_dom"/>
</dbReference>
<evidence type="ECO:0000256" key="9">
    <source>
        <dbReference type="ARBA" id="ARBA00023303"/>
    </source>
</evidence>
<proteinExistence type="inferred from homology"/>
<gene>
    <name evidence="14" type="primary">25497340</name>
    <name evidence="12" type="ordered locus">MTR_6g477760</name>
    <name evidence="13" type="ORF">MtrunA17_Chr6g0481021</name>
</gene>
<dbReference type="STRING" id="3880.A0A072UBK3"/>
<dbReference type="Proteomes" id="UP000002051">
    <property type="component" value="Chromosome 6"/>
</dbReference>
<evidence type="ECO:0000256" key="10">
    <source>
        <dbReference type="SAM" id="Phobius"/>
    </source>
</evidence>
<dbReference type="KEGG" id="mtr:25497340"/>
<dbReference type="EMBL" id="PSQE01000006">
    <property type="protein sequence ID" value="RHN52481.1"/>
    <property type="molecule type" value="Genomic_DNA"/>
</dbReference>
<evidence type="ECO:0000313" key="13">
    <source>
        <dbReference type="EMBL" id="RHN52481.1"/>
    </source>
</evidence>
<dbReference type="EMBL" id="CM001222">
    <property type="protein sequence ID" value="KEH26841.1"/>
    <property type="molecule type" value="Genomic_DNA"/>
</dbReference>
<evidence type="ECO:0000256" key="6">
    <source>
        <dbReference type="ARBA" id="ARBA00023065"/>
    </source>
</evidence>
<evidence type="ECO:0000313" key="15">
    <source>
        <dbReference type="Proteomes" id="UP000002051"/>
    </source>
</evidence>
<reference evidence="13" key="4">
    <citation type="journal article" date="2018" name="Nat. Plants">
        <title>Whole-genome landscape of Medicago truncatula symbiotic genes.</title>
        <authorList>
            <person name="Pecrix Y."/>
            <person name="Gamas P."/>
            <person name="Carrere S."/>
        </authorList>
    </citation>
    <scope>NUCLEOTIDE SEQUENCE</scope>
    <source>
        <tissue evidence="13">Leaves</tissue>
    </source>
</reference>
<dbReference type="Gene3D" id="1.10.287.630">
    <property type="entry name" value="Helix hairpin bin"/>
    <property type="match status" value="1"/>
</dbReference>
<evidence type="ECO:0000313" key="14">
    <source>
        <dbReference type="EnsemblPlants" id="KEH26841"/>
    </source>
</evidence>
<feature type="transmembrane region" description="Helical" evidence="10">
    <location>
        <begin position="424"/>
        <end position="450"/>
    </location>
</feature>
<dbReference type="CDD" id="cd00038">
    <property type="entry name" value="CAP_ED"/>
    <property type="match status" value="1"/>
</dbReference>
<organism evidence="12 15">
    <name type="scientific">Medicago truncatula</name>
    <name type="common">Barrel medic</name>
    <name type="synonym">Medicago tribuloides</name>
    <dbReference type="NCBI Taxonomy" id="3880"/>
    <lineage>
        <taxon>Eukaryota</taxon>
        <taxon>Viridiplantae</taxon>
        <taxon>Streptophyta</taxon>
        <taxon>Embryophyta</taxon>
        <taxon>Tracheophyta</taxon>
        <taxon>Spermatophyta</taxon>
        <taxon>Magnoliopsida</taxon>
        <taxon>eudicotyledons</taxon>
        <taxon>Gunneridae</taxon>
        <taxon>Pentapetalae</taxon>
        <taxon>rosids</taxon>
        <taxon>fabids</taxon>
        <taxon>Fabales</taxon>
        <taxon>Fabaceae</taxon>
        <taxon>Papilionoideae</taxon>
        <taxon>50 kb inversion clade</taxon>
        <taxon>NPAAA clade</taxon>
        <taxon>Hologalegina</taxon>
        <taxon>IRL clade</taxon>
        <taxon>Trifolieae</taxon>
        <taxon>Medicago</taxon>
    </lineage>
</organism>
<keyword evidence="7 10" id="KW-0472">Membrane</keyword>
<comment type="subcellular location">
    <subcellularLocation>
        <location evidence="1">Membrane</location>
        <topology evidence="1">Multi-pass membrane protein</topology>
    </subcellularLocation>
</comment>
<reference evidence="14" key="3">
    <citation type="submission" date="2015-04" db="UniProtKB">
        <authorList>
            <consortium name="EnsemblPlants"/>
        </authorList>
    </citation>
    <scope>IDENTIFICATION</scope>
    <source>
        <strain evidence="14">cv. Jemalong A17</strain>
    </source>
</reference>
<dbReference type="OrthoDB" id="421226at2759"/>
<dbReference type="GO" id="GO:0005216">
    <property type="term" value="F:monoatomic ion channel activity"/>
    <property type="evidence" value="ECO:0007669"/>
    <property type="project" value="InterPro"/>
</dbReference>
<dbReference type="Gene3D" id="1.10.287.70">
    <property type="match status" value="1"/>
</dbReference>
<dbReference type="PANTHER" id="PTHR45651:SF106">
    <property type="entry name" value="CYCLIC NUCLEOTIDE-GATED CATION CHANNEL PROTEIN"/>
    <property type="match status" value="1"/>
</dbReference>
<dbReference type="AlphaFoldDB" id="A0A072UBK3"/>
<dbReference type="HOGENOM" id="CLU_013069_2_0_1"/>
<keyword evidence="4 10" id="KW-0812">Transmembrane</keyword>
<dbReference type="PROSITE" id="PS50042">
    <property type="entry name" value="CNMP_BINDING_3"/>
    <property type="match status" value="1"/>
</dbReference>
<dbReference type="Gene3D" id="2.60.120.10">
    <property type="entry name" value="Jelly Rolls"/>
    <property type="match status" value="1"/>
</dbReference>
<reference evidence="12 15" key="1">
    <citation type="journal article" date="2011" name="Nature">
        <title>The Medicago genome provides insight into the evolution of rhizobial symbioses.</title>
        <authorList>
            <person name="Young N.D."/>
            <person name="Debelle F."/>
            <person name="Oldroyd G.E."/>
            <person name="Geurts R."/>
            <person name="Cannon S.B."/>
            <person name="Udvardi M.K."/>
            <person name="Benedito V.A."/>
            <person name="Mayer K.F."/>
            <person name="Gouzy J."/>
            <person name="Schoof H."/>
            <person name="Van de Peer Y."/>
            <person name="Proost S."/>
            <person name="Cook D.R."/>
            <person name="Meyers B.C."/>
            <person name="Spannagl M."/>
            <person name="Cheung F."/>
            <person name="De Mita S."/>
            <person name="Krishnakumar V."/>
            <person name="Gundlach H."/>
            <person name="Zhou S."/>
            <person name="Mudge J."/>
            <person name="Bharti A.K."/>
            <person name="Murray J.D."/>
            <person name="Naoumkina M.A."/>
            <person name="Rosen B."/>
            <person name="Silverstein K.A."/>
            <person name="Tang H."/>
            <person name="Rombauts S."/>
            <person name="Zhao P.X."/>
            <person name="Zhou P."/>
            <person name="Barbe V."/>
            <person name="Bardou P."/>
            <person name="Bechner M."/>
            <person name="Bellec A."/>
            <person name="Berger A."/>
            <person name="Berges H."/>
            <person name="Bidwell S."/>
            <person name="Bisseling T."/>
            <person name="Choisne N."/>
            <person name="Couloux A."/>
            <person name="Denny R."/>
            <person name="Deshpande S."/>
            <person name="Dai X."/>
            <person name="Doyle J.J."/>
            <person name="Dudez A.M."/>
            <person name="Farmer A.D."/>
            <person name="Fouteau S."/>
            <person name="Franken C."/>
            <person name="Gibelin C."/>
            <person name="Gish J."/>
            <person name="Goldstein S."/>
            <person name="Gonzalez A.J."/>
            <person name="Green P.J."/>
            <person name="Hallab A."/>
            <person name="Hartog M."/>
            <person name="Hua A."/>
            <person name="Humphray S.J."/>
            <person name="Jeong D.H."/>
            <person name="Jing Y."/>
            <person name="Jocker A."/>
            <person name="Kenton S.M."/>
            <person name="Kim D.J."/>
            <person name="Klee K."/>
            <person name="Lai H."/>
            <person name="Lang C."/>
            <person name="Lin S."/>
            <person name="Macmil S.L."/>
            <person name="Magdelenat G."/>
            <person name="Matthews L."/>
            <person name="McCorrison J."/>
            <person name="Monaghan E.L."/>
            <person name="Mun J.H."/>
            <person name="Najar F.Z."/>
            <person name="Nicholson C."/>
            <person name="Noirot C."/>
            <person name="O'Bleness M."/>
            <person name="Paule C.R."/>
            <person name="Poulain J."/>
            <person name="Prion F."/>
            <person name="Qin B."/>
            <person name="Qu C."/>
            <person name="Retzel E.F."/>
            <person name="Riddle C."/>
            <person name="Sallet E."/>
            <person name="Samain S."/>
            <person name="Samson N."/>
            <person name="Sanders I."/>
            <person name="Saurat O."/>
            <person name="Scarpelli C."/>
            <person name="Schiex T."/>
            <person name="Segurens B."/>
            <person name="Severin A.J."/>
            <person name="Sherrier D.J."/>
            <person name="Shi R."/>
            <person name="Sims S."/>
            <person name="Singer S.R."/>
            <person name="Sinharoy S."/>
            <person name="Sterck L."/>
            <person name="Viollet A."/>
            <person name="Wang B.B."/>
            <person name="Wang K."/>
            <person name="Wang M."/>
            <person name="Wang X."/>
            <person name="Warfsmann J."/>
            <person name="Weissenbach J."/>
            <person name="White D.D."/>
            <person name="White J.D."/>
            <person name="Wiley G.B."/>
            <person name="Wincker P."/>
            <person name="Xing Y."/>
            <person name="Yang L."/>
            <person name="Yao Z."/>
            <person name="Ying F."/>
            <person name="Zhai J."/>
            <person name="Zhou L."/>
            <person name="Zuber A."/>
            <person name="Denarie J."/>
            <person name="Dixon R.A."/>
            <person name="May G.D."/>
            <person name="Schwartz D.C."/>
            <person name="Rogers J."/>
            <person name="Quetier F."/>
            <person name="Town C.D."/>
            <person name="Roe B.A."/>
        </authorList>
    </citation>
    <scope>NUCLEOTIDE SEQUENCE [LARGE SCALE GENOMIC DNA]</scope>
    <source>
        <strain evidence="12">A17</strain>
        <strain evidence="14 15">cv. Jemalong A17</strain>
    </source>
</reference>
<sequence length="700" mass="79924">MESQKTQTSLKNGHDGALCSVVVIENKVDNFKTEKVSPFNVKGEKHWNNNHDGENEHLEKSGLLGMCDDPYCTTCPTYFKASQHTNPKYSNEFNPKFQNALYGDAKGFGRDFFSFCSSCVPGVINPHTKLVQQWNKFLAIFCMLAIFVDPLFLFLIYVQKDFNCIAIDWRMTETLVLLRSMNDFVYFLNILLQFRLAYVSPESRVVGAGDLVDDPKKIAVRYLQSYFLLDLFVVLPLPQIMILTVLPRHLGLSGANYAKNLLRAVILVQYIPRLFRILSLLNGRSPTGFIFESARANFIINLLMFMLASHVVGSSWYLFGLQRVNQCLRDACNKSNIKGCIDIIDCGHGRNGTYQLSDQTSVMWNNNSDAIACLNPSPNGFRYGIYVTAVPLTFETNVVNKYVYSHFWGLQQISTLAGGLTPSYFVWEVLFTIAIIGLGLLLFALLIGNIQNFLQGLGRRRLEMLLRSRDVEQWMRHRRLPEDLKRRVQQAERYNWAATRGVNEETLLENFPEDLQIDIRRHLFNFIKKIRIFSLMDEPILDAICERLRQKTYINGSKIMSKGGVVGKMVFVVRGKLESIGENGIGVSLSEGDACGEELLTWYLEQSSVSKDGKKVRLPGQRLISNRTVKCLTNVEAFSLKAADLEEVTTIFTRSFRSFLVQGPLRYESPYWRSLAATRIQVAWRYCKKRQKLSNPTLKL</sequence>
<keyword evidence="3" id="KW-0813">Transport</keyword>
<protein>
    <submittedName>
        <fullName evidence="12">Cyclic nucleotide-gated cation channel protein</fullName>
    </submittedName>
    <submittedName>
        <fullName evidence="13">Putative potassium channel, voltage-dependent, ELK</fullName>
    </submittedName>
</protein>
<feature type="domain" description="Cyclic nucleotide-binding" evidence="11">
    <location>
        <begin position="532"/>
        <end position="600"/>
    </location>
</feature>
<dbReference type="EnsemblPlants" id="KEH26841">
    <property type="protein sequence ID" value="KEH26841"/>
    <property type="gene ID" value="MTR_6g477760"/>
</dbReference>
<dbReference type="PANTHER" id="PTHR45651">
    <property type="entry name" value="CYCLIC NUCLEOTIDE-GATED ION CHANNEL 15-RELATED-RELATED"/>
    <property type="match status" value="1"/>
</dbReference>
<evidence type="ECO:0000259" key="11">
    <source>
        <dbReference type="PROSITE" id="PS50042"/>
    </source>
</evidence>
<dbReference type="Proteomes" id="UP000265566">
    <property type="component" value="Chromosome 6"/>
</dbReference>
<dbReference type="Pfam" id="PF00520">
    <property type="entry name" value="Ion_trans"/>
    <property type="match status" value="1"/>
</dbReference>
<keyword evidence="6" id="KW-0406">Ion transport</keyword>
<dbReference type="Gramene" id="rna37165">
    <property type="protein sequence ID" value="RHN52481.1"/>
    <property type="gene ID" value="gene37165"/>
</dbReference>
<comment type="similarity">
    <text evidence="2">Belongs to the cyclic nucleotide-gated cation channel (TC 1.A.1.5) family.</text>
</comment>
<evidence type="ECO:0000256" key="2">
    <source>
        <dbReference type="ARBA" id="ARBA00010486"/>
    </source>
</evidence>
<evidence type="ECO:0000256" key="5">
    <source>
        <dbReference type="ARBA" id="ARBA00022989"/>
    </source>
</evidence>
<keyword evidence="15" id="KW-1185">Reference proteome</keyword>
<dbReference type="InterPro" id="IPR014710">
    <property type="entry name" value="RmlC-like_jellyroll"/>
</dbReference>